<sequence>MSEQAKKRNWSSMMQLAISTSRGIALECVSLSRPRHYDLAVIRRQMSATRLQVALKEGMKAK</sequence>
<evidence type="ECO:0000313" key="2">
    <source>
        <dbReference type="Proteomes" id="UP000606786"/>
    </source>
</evidence>
<dbReference type="Proteomes" id="UP000606786">
    <property type="component" value="Unassembled WGS sequence"/>
</dbReference>
<dbReference type="AlphaFoldDB" id="A0A811TYR0"/>
<accession>A0A811TYR0</accession>
<gene>
    <name evidence="1" type="ORF">CCAP1982_LOCUS801</name>
</gene>
<comment type="caution">
    <text evidence="1">The sequence shown here is derived from an EMBL/GenBank/DDBJ whole genome shotgun (WGS) entry which is preliminary data.</text>
</comment>
<organism evidence="1 2">
    <name type="scientific">Ceratitis capitata</name>
    <name type="common">Mediterranean fruit fly</name>
    <name type="synonym">Tephritis capitata</name>
    <dbReference type="NCBI Taxonomy" id="7213"/>
    <lineage>
        <taxon>Eukaryota</taxon>
        <taxon>Metazoa</taxon>
        <taxon>Ecdysozoa</taxon>
        <taxon>Arthropoda</taxon>
        <taxon>Hexapoda</taxon>
        <taxon>Insecta</taxon>
        <taxon>Pterygota</taxon>
        <taxon>Neoptera</taxon>
        <taxon>Endopterygota</taxon>
        <taxon>Diptera</taxon>
        <taxon>Brachycera</taxon>
        <taxon>Muscomorpha</taxon>
        <taxon>Tephritoidea</taxon>
        <taxon>Tephritidae</taxon>
        <taxon>Ceratitis</taxon>
        <taxon>Ceratitis</taxon>
    </lineage>
</organism>
<proteinExistence type="predicted"/>
<keyword evidence="2" id="KW-1185">Reference proteome</keyword>
<dbReference type="EMBL" id="CAJHJT010000001">
    <property type="protein sequence ID" value="CAD6991912.1"/>
    <property type="molecule type" value="Genomic_DNA"/>
</dbReference>
<protein>
    <submittedName>
        <fullName evidence="1">(Mediterranean fruit fly) hypothetical protein</fullName>
    </submittedName>
</protein>
<reference evidence="1" key="1">
    <citation type="submission" date="2020-11" db="EMBL/GenBank/DDBJ databases">
        <authorList>
            <person name="Whitehead M."/>
        </authorList>
    </citation>
    <scope>NUCLEOTIDE SEQUENCE</scope>
    <source>
        <strain evidence="1">EGII</strain>
    </source>
</reference>
<feature type="non-terminal residue" evidence="1">
    <location>
        <position position="62"/>
    </location>
</feature>
<evidence type="ECO:0000313" key="1">
    <source>
        <dbReference type="EMBL" id="CAD6991912.1"/>
    </source>
</evidence>
<name>A0A811TYR0_CERCA</name>